<gene>
    <name evidence="2" type="ORF">F2Q70_00038165</name>
</gene>
<dbReference type="InterPro" id="IPR007681">
    <property type="entry name" value="Mog1"/>
</dbReference>
<sequence length="195" mass="22193">MKKGKNQENGCLTKRSTVPNDLESSRHEQHRAELLRFEDEEVEESYQRLREKERSHAYLRNCAKAYCSTMDYTDLIPRLRLIMAVDCAESHVLSESDIGLVIFTPEIHVSLWSKDIKLVELDIKLVEQSNVIDVPGLSYRNIPSIASTAIGEMAISKGRQGREAQNLLRVYGANIHLKGVETDVLVTAYEHILIK</sequence>
<reference evidence="2" key="1">
    <citation type="submission" date="2019-12" db="EMBL/GenBank/DDBJ databases">
        <title>Genome sequencing and annotation of Brassica cretica.</title>
        <authorList>
            <person name="Studholme D.J."/>
            <person name="Sarris P.F."/>
        </authorList>
    </citation>
    <scope>NUCLEOTIDE SEQUENCE</scope>
    <source>
        <strain evidence="2">PFS-102/07</strain>
        <tissue evidence="2">Leaf</tissue>
    </source>
</reference>
<dbReference type="AlphaFoldDB" id="A0A8S9KBL9"/>
<dbReference type="GO" id="GO:0005085">
    <property type="term" value="F:guanyl-nucleotide exchange factor activity"/>
    <property type="evidence" value="ECO:0007669"/>
    <property type="project" value="TreeGrafter"/>
</dbReference>
<dbReference type="GO" id="GO:0005634">
    <property type="term" value="C:nucleus"/>
    <property type="evidence" value="ECO:0007669"/>
    <property type="project" value="TreeGrafter"/>
</dbReference>
<dbReference type="PANTHER" id="PTHR15837:SF0">
    <property type="entry name" value="RAN GUANINE NUCLEOTIDE RELEASE FACTOR"/>
    <property type="match status" value="1"/>
</dbReference>
<feature type="region of interest" description="Disordered" evidence="1">
    <location>
        <begin position="1"/>
        <end position="29"/>
    </location>
</feature>
<dbReference type="EMBL" id="QGKY02000190">
    <property type="protein sequence ID" value="KAF2591147.1"/>
    <property type="molecule type" value="Genomic_DNA"/>
</dbReference>
<accession>A0A8S9KBL9</accession>
<protein>
    <submittedName>
        <fullName evidence="2">Uncharacterized protein</fullName>
    </submittedName>
</protein>
<organism evidence="2">
    <name type="scientific">Brassica cretica</name>
    <name type="common">Mustard</name>
    <dbReference type="NCBI Taxonomy" id="69181"/>
    <lineage>
        <taxon>Eukaryota</taxon>
        <taxon>Viridiplantae</taxon>
        <taxon>Streptophyta</taxon>
        <taxon>Embryophyta</taxon>
        <taxon>Tracheophyta</taxon>
        <taxon>Spermatophyta</taxon>
        <taxon>Magnoliopsida</taxon>
        <taxon>eudicotyledons</taxon>
        <taxon>Gunneridae</taxon>
        <taxon>Pentapetalae</taxon>
        <taxon>rosids</taxon>
        <taxon>malvids</taxon>
        <taxon>Brassicales</taxon>
        <taxon>Brassicaceae</taxon>
        <taxon>Brassiceae</taxon>
        <taxon>Brassica</taxon>
    </lineage>
</organism>
<proteinExistence type="predicted"/>
<dbReference type="GO" id="GO:0006606">
    <property type="term" value="P:protein import into nucleus"/>
    <property type="evidence" value="ECO:0007669"/>
    <property type="project" value="TreeGrafter"/>
</dbReference>
<comment type="caution">
    <text evidence="2">The sequence shown here is derived from an EMBL/GenBank/DDBJ whole genome shotgun (WGS) entry which is preliminary data.</text>
</comment>
<dbReference type="PANTHER" id="PTHR15837">
    <property type="entry name" value="RAN GUANINE NUCLEOTIDE RELEASE FACTOR"/>
    <property type="match status" value="1"/>
</dbReference>
<name>A0A8S9KBL9_BRACR</name>
<evidence type="ECO:0000256" key="1">
    <source>
        <dbReference type="SAM" id="MobiDB-lite"/>
    </source>
</evidence>
<evidence type="ECO:0000313" key="2">
    <source>
        <dbReference type="EMBL" id="KAF2591147.1"/>
    </source>
</evidence>
<dbReference type="GO" id="GO:0031267">
    <property type="term" value="F:small GTPase binding"/>
    <property type="evidence" value="ECO:0007669"/>
    <property type="project" value="TreeGrafter"/>
</dbReference>
<feature type="compositionally biased region" description="Polar residues" evidence="1">
    <location>
        <begin position="7"/>
        <end position="19"/>
    </location>
</feature>